<dbReference type="KEGG" id="loa:LOAG_01459"/>
<evidence type="ECO:0000256" key="1">
    <source>
        <dbReference type="SAM" id="MobiDB-lite"/>
    </source>
</evidence>
<sequence>MGPVICPCAERFANKYQPFKRNIANHWISSQPTANLLSSIQDNQPGKGYGDVNEEKGNGGHLKPFKLRDKPSWTNCVHRKRRREKSSNVRSSLARDPMREQQATPTATSSTIRNTHPDPTIISLHRTTREYGR</sequence>
<gene>
    <name evidence="2" type="ORF">LOAG_01459</name>
</gene>
<dbReference type="RefSeq" id="XP_003137046.1">
    <property type="nucleotide sequence ID" value="XM_003136998.1"/>
</dbReference>
<feature type="compositionally biased region" description="Polar residues" evidence="1">
    <location>
        <begin position="101"/>
        <end position="114"/>
    </location>
</feature>
<evidence type="ECO:0000313" key="2">
    <source>
        <dbReference type="EMBL" id="EFO27019.1"/>
    </source>
</evidence>
<reference evidence="2" key="1">
    <citation type="submission" date="2012-04" db="EMBL/GenBank/DDBJ databases">
        <title>The Genome Sequence of Loa loa.</title>
        <authorList>
            <consortium name="The Broad Institute Genome Sequencing Platform"/>
            <consortium name="Broad Institute Genome Sequencing Center for Infectious Disease"/>
            <person name="Nutman T.B."/>
            <person name="Fink D.L."/>
            <person name="Russ C."/>
            <person name="Young S."/>
            <person name="Zeng Q."/>
            <person name="Gargeya S."/>
            <person name="Alvarado L."/>
            <person name="Berlin A."/>
            <person name="Chapman S.B."/>
            <person name="Chen Z."/>
            <person name="Freedman E."/>
            <person name="Gellesch M."/>
            <person name="Goldberg J."/>
            <person name="Griggs A."/>
            <person name="Gujja S."/>
            <person name="Heilman E.R."/>
            <person name="Heiman D."/>
            <person name="Howarth C."/>
            <person name="Mehta T."/>
            <person name="Neiman D."/>
            <person name="Pearson M."/>
            <person name="Roberts A."/>
            <person name="Saif S."/>
            <person name="Shea T."/>
            <person name="Shenoy N."/>
            <person name="Sisk P."/>
            <person name="Stolte C."/>
            <person name="Sykes S."/>
            <person name="White J."/>
            <person name="Yandava C."/>
            <person name="Haas B."/>
            <person name="Henn M.R."/>
            <person name="Nusbaum C."/>
            <person name="Birren B."/>
        </authorList>
    </citation>
    <scope>NUCLEOTIDE SEQUENCE [LARGE SCALE GENOMIC DNA]</scope>
</reference>
<feature type="region of interest" description="Disordered" evidence="1">
    <location>
        <begin position="37"/>
        <end position="133"/>
    </location>
</feature>
<name>A0A1S0U8Z4_LOALO</name>
<dbReference type="EMBL" id="JH712092">
    <property type="protein sequence ID" value="EFO27019.1"/>
    <property type="molecule type" value="Genomic_DNA"/>
</dbReference>
<dbReference type="GeneID" id="9938842"/>
<dbReference type="InParanoid" id="A0A1S0U8Z4"/>
<dbReference type="AlphaFoldDB" id="A0A1S0U8Z4"/>
<proteinExistence type="predicted"/>
<organism evidence="2">
    <name type="scientific">Loa loa</name>
    <name type="common">Eye worm</name>
    <name type="synonym">Filaria loa</name>
    <dbReference type="NCBI Taxonomy" id="7209"/>
    <lineage>
        <taxon>Eukaryota</taxon>
        <taxon>Metazoa</taxon>
        <taxon>Ecdysozoa</taxon>
        <taxon>Nematoda</taxon>
        <taxon>Chromadorea</taxon>
        <taxon>Rhabditida</taxon>
        <taxon>Spirurina</taxon>
        <taxon>Spiruromorpha</taxon>
        <taxon>Filarioidea</taxon>
        <taxon>Onchocercidae</taxon>
        <taxon>Loa</taxon>
    </lineage>
</organism>
<accession>A0A1S0U8Z4</accession>
<protein>
    <submittedName>
        <fullName evidence="2">Uncharacterized protein</fullName>
    </submittedName>
</protein>
<dbReference type="CTD" id="9938842"/>